<comment type="caution">
    <text evidence="1">The sequence shown here is derived from an EMBL/GenBank/DDBJ whole genome shotgun (WGS) entry which is preliminary data.</text>
</comment>
<dbReference type="PANTHER" id="PTHR33835">
    <property type="entry name" value="YALI0C07656P"/>
    <property type="match status" value="1"/>
</dbReference>
<gene>
    <name evidence="1" type="ORF">EES38_17430</name>
</gene>
<proteinExistence type="predicted"/>
<keyword evidence="2" id="KW-1185">Reference proteome</keyword>
<dbReference type="PANTHER" id="PTHR33835:SF1">
    <property type="entry name" value="METALLO-BETA-LACTAMASE DOMAIN-CONTAINING PROTEIN"/>
    <property type="match status" value="1"/>
</dbReference>
<dbReference type="InterPro" id="IPR036866">
    <property type="entry name" value="RibonucZ/Hydroxyglut_hydro"/>
</dbReference>
<name>A0A3N9TCU5_9VIBR</name>
<protein>
    <submittedName>
        <fullName evidence="1">DUF4336 domain-containing protein</fullName>
    </submittedName>
</protein>
<evidence type="ECO:0000313" key="2">
    <source>
        <dbReference type="Proteomes" id="UP000281112"/>
    </source>
</evidence>
<evidence type="ECO:0000313" key="1">
    <source>
        <dbReference type="EMBL" id="RQW61889.1"/>
    </source>
</evidence>
<reference evidence="1 2" key="1">
    <citation type="submission" date="2018-11" db="EMBL/GenBank/DDBJ databases">
        <title>Vibrio LJC006 sp. nov., isolated from seawater during the bloom of the enteromorpha.</title>
        <authorList>
            <person name="Liang J."/>
        </authorList>
    </citation>
    <scope>NUCLEOTIDE SEQUENCE [LARGE SCALE GENOMIC DNA]</scope>
    <source>
        <strain evidence="1 2">LJC006</strain>
    </source>
</reference>
<accession>A0A3N9TCU5</accession>
<organism evidence="1 2">
    <name type="scientific">Vibrio viridaestus</name>
    <dbReference type="NCBI Taxonomy" id="2487322"/>
    <lineage>
        <taxon>Bacteria</taxon>
        <taxon>Pseudomonadati</taxon>
        <taxon>Pseudomonadota</taxon>
        <taxon>Gammaproteobacteria</taxon>
        <taxon>Vibrionales</taxon>
        <taxon>Vibrionaceae</taxon>
        <taxon>Vibrio</taxon>
    </lineage>
</organism>
<dbReference type="EMBL" id="RJVQ01000009">
    <property type="protein sequence ID" value="RQW61889.1"/>
    <property type="molecule type" value="Genomic_DNA"/>
</dbReference>
<dbReference type="RefSeq" id="WP_124938487.1">
    <property type="nucleotide sequence ID" value="NZ_RJVQ01000009.1"/>
</dbReference>
<dbReference type="AlphaFoldDB" id="A0A3N9TCU5"/>
<dbReference type="SUPFAM" id="SSF56281">
    <property type="entry name" value="Metallo-hydrolase/oxidoreductase"/>
    <property type="match status" value="1"/>
</dbReference>
<dbReference type="OrthoDB" id="450111at2"/>
<dbReference type="Proteomes" id="UP000281112">
    <property type="component" value="Unassembled WGS sequence"/>
</dbReference>
<dbReference type="InterPro" id="IPR025638">
    <property type="entry name" value="DUF4336"/>
</dbReference>
<sequence length="228" mass="26565">MYCLDDNIWLFEGEPVRFMGLPYTTRMTVIRLSDQSLWVHSPIRLTSEIQYQIEQLGSVKYLVAPNALHHLFLNDWLSDYPQALLFGTKGVIQKRPDIHFQHTLTTDFSAFWTTDIEFLLFTGSKVMEEAVFFYAESRTLIVTDLIENFSPKNIPILKRPLAKMAGILTPHGKTPLDWRLTFCRNKDQVRRHIKRISSWNPKTIVMAHGEIITQDALPFLHRSFAWAN</sequence>
<dbReference type="Pfam" id="PF14234">
    <property type="entry name" value="DUF4336"/>
    <property type="match status" value="1"/>
</dbReference>